<name>A0A0R3WNC4_HYDTA</name>
<dbReference type="STRING" id="6205.A0A0R3WNC4"/>
<evidence type="ECO:0000313" key="1">
    <source>
        <dbReference type="WBParaSite" id="TTAC_0000226201-mRNA-1"/>
    </source>
</evidence>
<organism evidence="1">
    <name type="scientific">Hydatigena taeniaeformis</name>
    <name type="common">Feline tapeworm</name>
    <name type="synonym">Taenia taeniaeformis</name>
    <dbReference type="NCBI Taxonomy" id="6205"/>
    <lineage>
        <taxon>Eukaryota</taxon>
        <taxon>Metazoa</taxon>
        <taxon>Spiralia</taxon>
        <taxon>Lophotrochozoa</taxon>
        <taxon>Platyhelminthes</taxon>
        <taxon>Cestoda</taxon>
        <taxon>Eucestoda</taxon>
        <taxon>Cyclophyllidea</taxon>
        <taxon>Taeniidae</taxon>
        <taxon>Hydatigera</taxon>
    </lineage>
</organism>
<reference evidence="1" key="1">
    <citation type="submission" date="2017-02" db="UniProtKB">
        <authorList>
            <consortium name="WormBaseParasite"/>
        </authorList>
    </citation>
    <scope>IDENTIFICATION</scope>
</reference>
<accession>A0A0R3WNC4</accession>
<sequence>LERRRRTLSAPVDFSHLSPPRITPDLPPLLRFFDHTGAQVRCQATGNPRPSVKWLVATNFNGNANNASEPLELGFSPFARDAQLMDSQLRGAAADDYHLYDPKSRDLVPIGAMAPPVMYPNQYVIDDGWLNFTATPRSSTLRMVFFCEAENSLGRTRSRKMVIHQVPVPDENLRIKYHTFPVKPGQKAVIRCQPEQEIFNRFLKVKYWEVFRNDTLIATVTHSKDRYSVINATRYPELHIRDVTEADLSELQVRCVLQSIVDESREIRRNETGHLQPFGFFFQYEEVRSQSTDVDVIVVGPHLFISSP</sequence>
<dbReference type="InterPro" id="IPR013783">
    <property type="entry name" value="Ig-like_fold"/>
</dbReference>
<dbReference type="SUPFAM" id="SSF48726">
    <property type="entry name" value="Immunoglobulin"/>
    <property type="match status" value="1"/>
</dbReference>
<dbReference type="Gene3D" id="2.60.40.10">
    <property type="entry name" value="Immunoglobulins"/>
    <property type="match status" value="2"/>
</dbReference>
<dbReference type="WBParaSite" id="TTAC_0000226201-mRNA-1">
    <property type="protein sequence ID" value="TTAC_0000226201-mRNA-1"/>
    <property type="gene ID" value="TTAC_0000226201"/>
</dbReference>
<protein>
    <submittedName>
        <fullName evidence="1">Ig-like domain-containing protein</fullName>
    </submittedName>
</protein>
<proteinExistence type="predicted"/>
<dbReference type="InterPro" id="IPR036179">
    <property type="entry name" value="Ig-like_dom_sf"/>
</dbReference>
<dbReference type="AlphaFoldDB" id="A0A0R3WNC4"/>